<sequence length="801" mass="90110">MLRSNNIRRQPPLPLVVHVRQLGHVPTIQESTKVIIRRIRKAERDERMDLTNALTPVRSYMGGFTRPTEIRASKWFPGGEYAATGKQYEEPSAFAYEPHTVFLLESRYDIKYGVGRKDHPAHIVAVCRTADFEKVLQMFNSDNPPSECIEFMDNARWPFLQQKRSQPVKWWDSQEERQEVLQDLEDNPAKNLSSQTVQSALQVASQESEQEELLAKKEFRRHLAQTAAVAARVSEEQKLTGTAYEIRTQQHKVPFELEFDDGTVAHPSGFVPPTPADKQQDPEYHLSPHPFSRVASELRRLQTTTVNEHHSDSLVPRIEQWKALKERQEKEGTEGLMSTLTTGIISGVVSANTKSRDAKIPTEISGVHDNAVAQPAQHASGFVPPTASMARGGTDARTSVVKGKHSDSQVPEAPERPPTFASGDSTVHYHSDKAVLTAGESESGIPTTNNVDELRSRYFELIKEEPFWRPLIALTVSTRPIAKTLARLSRGLSKGVPFFAAVDPEDRKAQASFASRLRSLRVTRMRTIATEMAQLMAGARGGPIGVRFDEQSRGRGIDGEGLDEPIPWNKRVIGVAIGKWYPLADELAESFKIVGDQEVAKVSENGDNKPPFLIYQVDDRGQPVGENVPELPWSEMDKMNDAVREGLQARAIVNKMERAMAYRHPTKRLSVKLAHKGAEEVKNIPDVMRAIGDIRNPITIRFVSTEETRQKHSSPRENEVWDAQAIAALKERVERFYAVHRENIALATTTRAAGVIYPPVRLEGPQLVESHEEYELSREEEQWVNKNQPETDEGEEDDEQR</sequence>
<feature type="region of interest" description="Disordered" evidence="1">
    <location>
        <begin position="768"/>
        <end position="801"/>
    </location>
</feature>
<evidence type="ECO:0000313" key="2">
    <source>
        <dbReference type="EMBL" id="KIK54737.1"/>
    </source>
</evidence>
<dbReference type="AlphaFoldDB" id="A0A0D0C9Q9"/>
<evidence type="ECO:0000313" key="3">
    <source>
        <dbReference type="Proteomes" id="UP000053593"/>
    </source>
</evidence>
<accession>A0A0D0C9Q9</accession>
<protein>
    <submittedName>
        <fullName evidence="2">Uncharacterized protein</fullName>
    </submittedName>
</protein>
<dbReference type="Proteomes" id="UP000053593">
    <property type="component" value="Unassembled WGS sequence"/>
</dbReference>
<dbReference type="OrthoDB" id="3258969at2759"/>
<name>A0A0D0C9Q9_9AGAR</name>
<dbReference type="HOGENOM" id="CLU_351258_0_0_1"/>
<feature type="compositionally biased region" description="Basic and acidic residues" evidence="1">
    <location>
        <begin position="769"/>
        <end position="783"/>
    </location>
</feature>
<evidence type="ECO:0000256" key="1">
    <source>
        <dbReference type="SAM" id="MobiDB-lite"/>
    </source>
</evidence>
<dbReference type="EMBL" id="KN834813">
    <property type="protein sequence ID" value="KIK54737.1"/>
    <property type="molecule type" value="Genomic_DNA"/>
</dbReference>
<gene>
    <name evidence="2" type="ORF">GYMLUDRAFT_48445</name>
</gene>
<feature type="region of interest" description="Disordered" evidence="1">
    <location>
        <begin position="401"/>
        <end position="425"/>
    </location>
</feature>
<feature type="compositionally biased region" description="Acidic residues" evidence="1">
    <location>
        <begin position="790"/>
        <end position="801"/>
    </location>
</feature>
<proteinExistence type="predicted"/>
<reference evidence="2 3" key="1">
    <citation type="submission" date="2014-04" db="EMBL/GenBank/DDBJ databases">
        <title>Evolutionary Origins and Diversification of the Mycorrhizal Mutualists.</title>
        <authorList>
            <consortium name="DOE Joint Genome Institute"/>
            <consortium name="Mycorrhizal Genomics Consortium"/>
            <person name="Kohler A."/>
            <person name="Kuo A."/>
            <person name="Nagy L.G."/>
            <person name="Floudas D."/>
            <person name="Copeland A."/>
            <person name="Barry K.W."/>
            <person name="Cichocki N."/>
            <person name="Veneault-Fourrey C."/>
            <person name="LaButti K."/>
            <person name="Lindquist E.A."/>
            <person name="Lipzen A."/>
            <person name="Lundell T."/>
            <person name="Morin E."/>
            <person name="Murat C."/>
            <person name="Riley R."/>
            <person name="Ohm R."/>
            <person name="Sun H."/>
            <person name="Tunlid A."/>
            <person name="Henrissat B."/>
            <person name="Grigoriev I.V."/>
            <person name="Hibbett D.S."/>
            <person name="Martin F."/>
        </authorList>
    </citation>
    <scope>NUCLEOTIDE SEQUENCE [LARGE SCALE GENOMIC DNA]</scope>
    <source>
        <strain evidence="2 3">FD-317 M1</strain>
    </source>
</reference>
<organism evidence="2 3">
    <name type="scientific">Collybiopsis luxurians FD-317 M1</name>
    <dbReference type="NCBI Taxonomy" id="944289"/>
    <lineage>
        <taxon>Eukaryota</taxon>
        <taxon>Fungi</taxon>
        <taxon>Dikarya</taxon>
        <taxon>Basidiomycota</taxon>
        <taxon>Agaricomycotina</taxon>
        <taxon>Agaricomycetes</taxon>
        <taxon>Agaricomycetidae</taxon>
        <taxon>Agaricales</taxon>
        <taxon>Marasmiineae</taxon>
        <taxon>Omphalotaceae</taxon>
        <taxon>Collybiopsis</taxon>
        <taxon>Collybiopsis luxurians</taxon>
    </lineage>
</organism>
<keyword evidence="3" id="KW-1185">Reference proteome</keyword>